<dbReference type="EMBL" id="JAJA02000001">
    <property type="protein sequence ID" value="KWS06934.1"/>
    <property type="molecule type" value="Genomic_DNA"/>
</dbReference>
<feature type="transmembrane region" description="Helical" evidence="2">
    <location>
        <begin position="42"/>
        <end position="63"/>
    </location>
</feature>
<feature type="transmembrane region" description="Helical" evidence="2">
    <location>
        <begin position="94"/>
        <end position="117"/>
    </location>
</feature>
<comment type="caution">
    <text evidence="3">The sequence shown here is derived from an EMBL/GenBank/DDBJ whole genome shotgun (WGS) entry which is preliminary data.</text>
</comment>
<name>A0A108UDG9_9GAMM</name>
<feature type="transmembrane region" description="Helical" evidence="2">
    <location>
        <begin position="69"/>
        <end position="87"/>
    </location>
</feature>
<protein>
    <recommendedName>
        <fullName evidence="5">Transmembrane protein</fullName>
    </recommendedName>
</protein>
<sequence>MTVAVPPDHHATEPRAHASKSEATRGEAPQAGAERRMTPLSWLLLVLGIFGFAAFWVLLSLAWDRQCSWMAVLGALDIAWMMRLGGWRPGPRRLAFGVLATVAIVLFANWGIAAGQYGAVMGLDPLDSASKLGPNFFLILFQLANTGMDLIWLGIALIVAAVASR</sequence>
<feature type="transmembrane region" description="Helical" evidence="2">
    <location>
        <begin position="137"/>
        <end position="163"/>
    </location>
</feature>
<feature type="region of interest" description="Disordered" evidence="1">
    <location>
        <begin position="1"/>
        <end position="32"/>
    </location>
</feature>
<dbReference type="OrthoDB" id="5975450at2"/>
<keyword evidence="2" id="KW-0472">Membrane</keyword>
<reference evidence="3 4" key="1">
    <citation type="journal article" date="2014" name="Genome Announc.">
        <title>Draft Genome Sequence of Lysobacter capsici AZ78, a Bacterium Antagonistic to Plant-Pathogenic Oomycetes.</title>
        <authorList>
            <person name="Puopolo G."/>
            <person name="Sonego P."/>
            <person name="Engelen K."/>
            <person name="Pertot I."/>
        </authorList>
    </citation>
    <scope>NUCLEOTIDE SEQUENCE [LARGE SCALE GENOMIC DNA]</scope>
    <source>
        <strain evidence="3 4">AZ78</strain>
    </source>
</reference>
<keyword evidence="4" id="KW-1185">Reference proteome</keyword>
<evidence type="ECO:0000313" key="3">
    <source>
        <dbReference type="EMBL" id="KWS06934.1"/>
    </source>
</evidence>
<dbReference type="Proteomes" id="UP000023435">
    <property type="component" value="Unassembled WGS sequence"/>
</dbReference>
<gene>
    <name evidence="3" type="ORF">AZ78_4494</name>
</gene>
<feature type="compositionally biased region" description="Basic and acidic residues" evidence="1">
    <location>
        <begin position="7"/>
        <end position="25"/>
    </location>
</feature>
<accession>A0A108UDG9</accession>
<keyword evidence="2" id="KW-0812">Transmembrane</keyword>
<keyword evidence="2" id="KW-1133">Transmembrane helix</keyword>
<dbReference type="AlphaFoldDB" id="A0A108UDG9"/>
<evidence type="ECO:0000256" key="1">
    <source>
        <dbReference type="SAM" id="MobiDB-lite"/>
    </source>
</evidence>
<evidence type="ECO:0008006" key="5">
    <source>
        <dbReference type="Google" id="ProtNLM"/>
    </source>
</evidence>
<dbReference type="RefSeq" id="WP_051547860.1">
    <property type="nucleotide sequence ID" value="NZ_JAJA02000001.1"/>
</dbReference>
<evidence type="ECO:0000256" key="2">
    <source>
        <dbReference type="SAM" id="Phobius"/>
    </source>
</evidence>
<organism evidence="3 4">
    <name type="scientific">Lysobacter capsici AZ78</name>
    <dbReference type="NCBI Taxonomy" id="1444315"/>
    <lineage>
        <taxon>Bacteria</taxon>
        <taxon>Pseudomonadati</taxon>
        <taxon>Pseudomonadota</taxon>
        <taxon>Gammaproteobacteria</taxon>
        <taxon>Lysobacterales</taxon>
        <taxon>Lysobacteraceae</taxon>
        <taxon>Lysobacter</taxon>
    </lineage>
</organism>
<evidence type="ECO:0000313" key="4">
    <source>
        <dbReference type="Proteomes" id="UP000023435"/>
    </source>
</evidence>
<proteinExistence type="predicted"/>